<organism evidence="11 12">
    <name type="scientific">Sphingosinicella soli</name>
    <dbReference type="NCBI Taxonomy" id="333708"/>
    <lineage>
        <taxon>Bacteria</taxon>
        <taxon>Pseudomonadati</taxon>
        <taxon>Pseudomonadota</taxon>
        <taxon>Alphaproteobacteria</taxon>
        <taxon>Sphingomonadales</taxon>
        <taxon>Sphingosinicellaceae</taxon>
        <taxon>Sphingosinicella</taxon>
    </lineage>
</organism>
<evidence type="ECO:0000313" key="11">
    <source>
        <dbReference type="EMBL" id="MBB4631423.1"/>
    </source>
</evidence>
<keyword evidence="4" id="KW-0443">Lipid metabolism</keyword>
<dbReference type="CDD" id="cd03444">
    <property type="entry name" value="Thioesterase_II_repeat1"/>
    <property type="match status" value="1"/>
</dbReference>
<dbReference type="Gene3D" id="2.40.160.210">
    <property type="entry name" value="Acyl-CoA thioesterase, double hotdog domain"/>
    <property type="match status" value="1"/>
</dbReference>
<evidence type="ECO:0000256" key="6">
    <source>
        <dbReference type="ARBA" id="ARBA00050943"/>
    </source>
</evidence>
<dbReference type="Proteomes" id="UP000566324">
    <property type="component" value="Unassembled WGS sequence"/>
</dbReference>
<dbReference type="EMBL" id="JACHNZ010000009">
    <property type="protein sequence ID" value="MBB4631423.1"/>
    <property type="molecule type" value="Genomic_DNA"/>
</dbReference>
<dbReference type="NCBIfam" id="TIGR00189">
    <property type="entry name" value="tesB"/>
    <property type="match status" value="1"/>
</dbReference>
<dbReference type="Pfam" id="PF02551">
    <property type="entry name" value="Acyl_CoA_thio"/>
    <property type="match status" value="1"/>
</dbReference>
<evidence type="ECO:0000256" key="7">
    <source>
        <dbReference type="ARBA" id="ARBA00071120"/>
    </source>
</evidence>
<evidence type="ECO:0000259" key="10">
    <source>
        <dbReference type="Pfam" id="PF13622"/>
    </source>
</evidence>
<dbReference type="RefSeq" id="WP_184066105.1">
    <property type="nucleotide sequence ID" value="NZ_JACHNZ010000009.1"/>
</dbReference>
<gene>
    <name evidence="11" type="ORF">GGQ98_001032</name>
</gene>
<dbReference type="EC" id="3.1.2.20" evidence="5"/>
<comment type="caution">
    <text evidence="11">The sequence shown here is derived from an EMBL/GenBank/DDBJ whole genome shotgun (WGS) entry which is preliminary data.</text>
</comment>
<dbReference type="InterPro" id="IPR025652">
    <property type="entry name" value="TesB_C"/>
</dbReference>
<dbReference type="SUPFAM" id="SSF54637">
    <property type="entry name" value="Thioesterase/thiol ester dehydrase-isomerase"/>
    <property type="match status" value="2"/>
</dbReference>
<dbReference type="PANTHER" id="PTHR11066">
    <property type="entry name" value="ACYL-COA THIOESTERASE"/>
    <property type="match status" value="1"/>
</dbReference>
<evidence type="ECO:0000256" key="1">
    <source>
        <dbReference type="ARBA" id="ARBA00006538"/>
    </source>
</evidence>
<feature type="domain" description="Acyl-CoA thioesterase-like N-terminal HotDog" evidence="10">
    <location>
        <begin position="35"/>
        <end position="111"/>
    </location>
</feature>
<dbReference type="CDD" id="cd03445">
    <property type="entry name" value="Thioesterase_II_repeat2"/>
    <property type="match status" value="1"/>
</dbReference>
<keyword evidence="12" id="KW-1185">Reference proteome</keyword>
<comment type="subunit">
    <text evidence="2">Homotetramer.</text>
</comment>
<evidence type="ECO:0000313" key="12">
    <source>
        <dbReference type="Proteomes" id="UP000566324"/>
    </source>
</evidence>
<dbReference type="GO" id="GO:0047617">
    <property type="term" value="F:fatty acyl-CoA hydrolase activity"/>
    <property type="evidence" value="ECO:0007669"/>
    <property type="project" value="UniProtKB-EC"/>
</dbReference>
<comment type="catalytic activity">
    <reaction evidence="6">
        <text>a fatty acyl-CoA + H2O = a fatty acid + CoA + H(+)</text>
        <dbReference type="Rhea" id="RHEA:16781"/>
        <dbReference type="ChEBI" id="CHEBI:15377"/>
        <dbReference type="ChEBI" id="CHEBI:15378"/>
        <dbReference type="ChEBI" id="CHEBI:28868"/>
        <dbReference type="ChEBI" id="CHEBI:57287"/>
        <dbReference type="ChEBI" id="CHEBI:77636"/>
        <dbReference type="EC" id="3.1.2.20"/>
    </reaction>
    <physiologicalReaction direction="left-to-right" evidence="6">
        <dbReference type="Rhea" id="RHEA:16782"/>
    </physiologicalReaction>
</comment>
<dbReference type="PANTHER" id="PTHR11066:SF34">
    <property type="entry name" value="ACYL-COENZYME A THIOESTERASE 8"/>
    <property type="match status" value="1"/>
</dbReference>
<proteinExistence type="inferred from homology"/>
<reference evidence="11 12" key="1">
    <citation type="submission" date="2020-08" db="EMBL/GenBank/DDBJ databases">
        <title>Genomic Encyclopedia of Type Strains, Phase IV (KMG-IV): sequencing the most valuable type-strain genomes for metagenomic binning, comparative biology and taxonomic classification.</title>
        <authorList>
            <person name="Goeker M."/>
        </authorList>
    </citation>
    <scope>NUCLEOTIDE SEQUENCE [LARGE SCALE GENOMIC DNA]</scope>
    <source>
        <strain evidence="11 12">DSM 17328</strain>
    </source>
</reference>
<protein>
    <recommendedName>
        <fullName evidence="7">Acyl-CoA thioesterase 2</fullName>
        <ecNumber evidence="5">3.1.2.20</ecNumber>
    </recommendedName>
    <alternativeName>
        <fullName evidence="8">Thioesterase II</fullName>
    </alternativeName>
</protein>
<dbReference type="InterPro" id="IPR049449">
    <property type="entry name" value="TesB_ACOT8-like_N"/>
</dbReference>
<evidence type="ECO:0000256" key="3">
    <source>
        <dbReference type="ARBA" id="ARBA00022801"/>
    </source>
</evidence>
<dbReference type="GO" id="GO:0006637">
    <property type="term" value="P:acyl-CoA metabolic process"/>
    <property type="evidence" value="ECO:0007669"/>
    <property type="project" value="InterPro"/>
</dbReference>
<name>A0A7W7AZU4_9SPHN</name>
<dbReference type="FunFam" id="2.40.160.210:FF:000001">
    <property type="entry name" value="Acyl-CoA thioesterase II"/>
    <property type="match status" value="1"/>
</dbReference>
<dbReference type="InterPro" id="IPR003703">
    <property type="entry name" value="Acyl_CoA_thio"/>
</dbReference>
<dbReference type="InterPro" id="IPR042171">
    <property type="entry name" value="Acyl-CoA_hotdog"/>
</dbReference>
<dbReference type="InterPro" id="IPR029069">
    <property type="entry name" value="HotDog_dom_sf"/>
</dbReference>
<dbReference type="Pfam" id="PF13622">
    <property type="entry name" value="4HBT_3"/>
    <property type="match status" value="1"/>
</dbReference>
<evidence type="ECO:0000256" key="8">
    <source>
        <dbReference type="ARBA" id="ARBA00079653"/>
    </source>
</evidence>
<sequence>MRPEEMVADLVSALDLERIEENLFRGSNMPEGFRRLFGGQVIAQALVAASRTVAADRPAHSLHAYFMREGDASVPVVYQVERDRDGKSFSTRRVIAIQHGRPIFNMAASFQIEEKGLEHQFDMPDVPDPETLMSDAEWRRQFIDQVPEAHLERFLQERPIEFRRVESSVSGNSAPRPPRQNIWFKAMAPVPDDSALHACMLAYASDMTLLSTSLLPHNDAGWDDRIQVASLDHALWFHAPFRIDDWLLYAQDSPRASGARGMNRGLIYNRDGVLVASVAQEGLIRKRDLA</sequence>
<evidence type="ECO:0000256" key="4">
    <source>
        <dbReference type="ARBA" id="ARBA00023098"/>
    </source>
</evidence>
<evidence type="ECO:0000256" key="2">
    <source>
        <dbReference type="ARBA" id="ARBA00011881"/>
    </source>
</evidence>
<evidence type="ECO:0000259" key="9">
    <source>
        <dbReference type="Pfam" id="PF02551"/>
    </source>
</evidence>
<comment type="similarity">
    <text evidence="1">Belongs to the C/M/P thioester hydrolase family.</text>
</comment>
<feature type="domain" description="Acyl-CoA thioesterase 2 C-terminal" evidence="9">
    <location>
        <begin position="154"/>
        <end position="283"/>
    </location>
</feature>
<keyword evidence="3 11" id="KW-0378">Hydrolase</keyword>
<dbReference type="AlphaFoldDB" id="A0A7W7AZU4"/>
<dbReference type="GO" id="GO:0009062">
    <property type="term" value="P:fatty acid catabolic process"/>
    <property type="evidence" value="ECO:0007669"/>
    <property type="project" value="TreeGrafter"/>
</dbReference>
<accession>A0A7W7AZU4</accession>
<evidence type="ECO:0000256" key="5">
    <source>
        <dbReference type="ARBA" id="ARBA00038894"/>
    </source>
</evidence>